<reference evidence="3 4" key="1">
    <citation type="submission" date="2019-03" db="EMBL/GenBank/DDBJ databases">
        <title>Genomic Encyclopedia of Type Strains, Phase IV (KMG-IV): sequencing the most valuable type-strain genomes for metagenomic binning, comparative biology and taxonomic classification.</title>
        <authorList>
            <person name="Goeker M."/>
        </authorList>
    </citation>
    <scope>NUCLEOTIDE SEQUENCE [LARGE SCALE GENOMIC DNA]</scope>
    <source>
        <strain evidence="3 4">DSM 16998</strain>
    </source>
</reference>
<keyword evidence="4" id="KW-1185">Reference proteome</keyword>
<dbReference type="SUPFAM" id="SSF53850">
    <property type="entry name" value="Periplasmic binding protein-like II"/>
    <property type="match status" value="1"/>
</dbReference>
<dbReference type="Proteomes" id="UP000295361">
    <property type="component" value="Unassembled WGS sequence"/>
</dbReference>
<dbReference type="GO" id="GO:0030288">
    <property type="term" value="C:outer membrane-bounded periplasmic space"/>
    <property type="evidence" value="ECO:0007669"/>
    <property type="project" value="TreeGrafter"/>
</dbReference>
<dbReference type="EMBL" id="SNXS01000012">
    <property type="protein sequence ID" value="TDP61507.1"/>
    <property type="molecule type" value="Genomic_DNA"/>
</dbReference>
<dbReference type="RefSeq" id="WP_133703591.1">
    <property type="nucleotide sequence ID" value="NZ_SNXS01000012.1"/>
</dbReference>
<feature type="chain" id="PRO_5020404268" evidence="2">
    <location>
        <begin position="29"/>
        <end position="340"/>
    </location>
</feature>
<dbReference type="OrthoDB" id="366726at2"/>
<dbReference type="AlphaFoldDB" id="A0A4R6QHE4"/>
<keyword evidence="1 2" id="KW-0732">Signal</keyword>
<evidence type="ECO:0000256" key="2">
    <source>
        <dbReference type="SAM" id="SignalP"/>
    </source>
</evidence>
<dbReference type="GO" id="GO:0030975">
    <property type="term" value="F:thiamine binding"/>
    <property type="evidence" value="ECO:0007669"/>
    <property type="project" value="TreeGrafter"/>
</dbReference>
<dbReference type="Gene3D" id="3.40.190.10">
    <property type="entry name" value="Periplasmic binding protein-like II"/>
    <property type="match status" value="2"/>
</dbReference>
<gene>
    <name evidence="3" type="ORF">DES47_11256</name>
</gene>
<organism evidence="3 4">
    <name type="scientific">Roseateles toxinivorans</name>
    <dbReference type="NCBI Taxonomy" id="270368"/>
    <lineage>
        <taxon>Bacteria</taxon>
        <taxon>Pseudomonadati</taxon>
        <taxon>Pseudomonadota</taxon>
        <taxon>Betaproteobacteria</taxon>
        <taxon>Burkholderiales</taxon>
        <taxon>Sphaerotilaceae</taxon>
        <taxon>Roseateles</taxon>
    </lineage>
</organism>
<comment type="caution">
    <text evidence="3">The sequence shown here is derived from an EMBL/GenBank/DDBJ whole genome shotgun (WGS) entry which is preliminary data.</text>
</comment>
<dbReference type="CDD" id="cd13549">
    <property type="entry name" value="PBP2_Fbp_like_3"/>
    <property type="match status" value="1"/>
</dbReference>
<sequence length="340" mass="36758">MSMPKFHRYALAAALALTALVGTAPAQAQQRAICYNCPPEWADWGSQLKTINQRLGIQVPSDNKNSGQAIAALIAEKASPVADVVYLGGIAADPARDAGVLTPYKPKAWDKIPAGLKDPEGNWFAIHSGTLGLFINTAALGGKPVPQSWADLLKPEYKGMVGYLDPTSAAVGQLGVMAVNLALGGTYDNLEPGIKFFKALAKNQPIVPKQTSYARVISGEIPILLDYDFNAYRGQYTDKAAVRFVIPKEGTVVFPYVMGLVKGGPNADNGRKVLDYVLSDESQTLWGNAYLRPVFAEHLSAEAKARFLPDADYARAKPVDLKRLATAQPKIIERYKNEVQ</sequence>
<proteinExistence type="predicted"/>
<dbReference type="Pfam" id="PF13343">
    <property type="entry name" value="SBP_bac_6"/>
    <property type="match status" value="1"/>
</dbReference>
<dbReference type="GO" id="GO:0030976">
    <property type="term" value="F:thiamine pyrophosphate binding"/>
    <property type="evidence" value="ECO:0007669"/>
    <property type="project" value="TreeGrafter"/>
</dbReference>
<accession>A0A4R6QHE4</accession>
<protein>
    <submittedName>
        <fullName evidence="3">Putative spermidine/putrescine transport system substrate-binding protein</fullName>
    </submittedName>
</protein>
<evidence type="ECO:0000313" key="3">
    <source>
        <dbReference type="EMBL" id="TDP61507.1"/>
    </source>
</evidence>
<evidence type="ECO:0000256" key="1">
    <source>
        <dbReference type="ARBA" id="ARBA00022729"/>
    </source>
</evidence>
<dbReference type="PANTHER" id="PTHR30006">
    <property type="entry name" value="THIAMINE-BINDING PERIPLASMIC PROTEIN-RELATED"/>
    <property type="match status" value="1"/>
</dbReference>
<dbReference type="PANTHER" id="PTHR30006:SF2">
    <property type="entry name" value="ABC TRANSPORTER SUBSTRATE-BINDING PROTEIN"/>
    <property type="match status" value="1"/>
</dbReference>
<name>A0A4R6QHE4_9BURK</name>
<dbReference type="GO" id="GO:0015888">
    <property type="term" value="P:thiamine transport"/>
    <property type="evidence" value="ECO:0007669"/>
    <property type="project" value="TreeGrafter"/>
</dbReference>
<evidence type="ECO:0000313" key="4">
    <source>
        <dbReference type="Proteomes" id="UP000295361"/>
    </source>
</evidence>
<feature type="signal peptide" evidence="2">
    <location>
        <begin position="1"/>
        <end position="28"/>
    </location>
</feature>
<dbReference type="InParanoid" id="A0A4R6QHE4"/>